<feature type="non-terminal residue" evidence="3">
    <location>
        <position position="392"/>
    </location>
</feature>
<dbReference type="PROSITE" id="PS50076">
    <property type="entry name" value="DNAJ_2"/>
    <property type="match status" value="1"/>
</dbReference>
<feature type="region of interest" description="Disordered" evidence="1">
    <location>
        <begin position="355"/>
        <end position="392"/>
    </location>
</feature>
<dbReference type="SUPFAM" id="SSF46565">
    <property type="entry name" value="Chaperone J-domain"/>
    <property type="match status" value="1"/>
</dbReference>
<reference evidence="3" key="1">
    <citation type="journal article" date="2015" name="Nature">
        <title>Complex archaea that bridge the gap between prokaryotes and eukaryotes.</title>
        <authorList>
            <person name="Spang A."/>
            <person name="Saw J.H."/>
            <person name="Jorgensen S.L."/>
            <person name="Zaremba-Niedzwiedzka K."/>
            <person name="Martijn J."/>
            <person name="Lind A.E."/>
            <person name="van Eijk R."/>
            <person name="Schleper C."/>
            <person name="Guy L."/>
            <person name="Ettema T.J."/>
        </authorList>
    </citation>
    <scope>NUCLEOTIDE SEQUENCE</scope>
</reference>
<evidence type="ECO:0000259" key="2">
    <source>
        <dbReference type="PROSITE" id="PS50076"/>
    </source>
</evidence>
<dbReference type="AlphaFoldDB" id="A0A0F9AC02"/>
<dbReference type="Pfam" id="PF00226">
    <property type="entry name" value="DnaJ"/>
    <property type="match status" value="1"/>
</dbReference>
<sequence length="392" mass="42201">LGRTLGVNTEDMASEEQRTEKREARALKAQQALELQAAQVAGPAYQAATKAPEEFKLDLTQQFEDDPQFSFSDNSIQPFDPAEAPIQGETFKAGAVERAAVQIARDVGLTKLLPVREAGLAGGAAVPNPDELAQMTIRKKLPEIVGTTANIIIQFGAAHGIFKSIGFLQVLPKSAGVLTKAAETAKLFGGVAAIEQVVKGGFNEITDEDVEYEGAIGVLKSAGWGMIFSLSAQGTGKVGRALWAKLKPTEQQWALKQLGLKKGATIEEINAAARQASRKFHPDKVKGFREDFEQVIKARDILRKGPVEDIVKARVKPKLIEGEVKPPTEVITQPTVPTKPAIKPPTQVVTREAAALEAKKRGEKVEKPAKPLPAKEVTTEKGQEALVKEAKK</sequence>
<dbReference type="CDD" id="cd06257">
    <property type="entry name" value="DnaJ"/>
    <property type="match status" value="1"/>
</dbReference>
<dbReference type="Gene3D" id="1.10.287.110">
    <property type="entry name" value="DnaJ domain"/>
    <property type="match status" value="1"/>
</dbReference>
<dbReference type="InterPro" id="IPR036869">
    <property type="entry name" value="J_dom_sf"/>
</dbReference>
<dbReference type="EMBL" id="LAZR01055602">
    <property type="protein sequence ID" value="KKK76009.1"/>
    <property type="molecule type" value="Genomic_DNA"/>
</dbReference>
<proteinExistence type="predicted"/>
<feature type="region of interest" description="Disordered" evidence="1">
    <location>
        <begin position="1"/>
        <end position="22"/>
    </location>
</feature>
<protein>
    <recommendedName>
        <fullName evidence="2">J domain-containing protein</fullName>
    </recommendedName>
</protein>
<feature type="compositionally biased region" description="Basic and acidic residues" evidence="1">
    <location>
        <begin position="357"/>
        <end position="369"/>
    </location>
</feature>
<organism evidence="3">
    <name type="scientific">marine sediment metagenome</name>
    <dbReference type="NCBI Taxonomy" id="412755"/>
    <lineage>
        <taxon>unclassified sequences</taxon>
        <taxon>metagenomes</taxon>
        <taxon>ecological metagenomes</taxon>
    </lineage>
</organism>
<comment type="caution">
    <text evidence="3">The sequence shown here is derived from an EMBL/GenBank/DDBJ whole genome shotgun (WGS) entry which is preliminary data.</text>
</comment>
<feature type="compositionally biased region" description="Basic and acidic residues" evidence="1">
    <location>
        <begin position="377"/>
        <end position="392"/>
    </location>
</feature>
<gene>
    <name evidence="3" type="ORF">LCGC14_2868000</name>
</gene>
<feature type="domain" description="J" evidence="2">
    <location>
        <begin position="253"/>
        <end position="307"/>
    </location>
</feature>
<evidence type="ECO:0000256" key="1">
    <source>
        <dbReference type="SAM" id="MobiDB-lite"/>
    </source>
</evidence>
<dbReference type="InterPro" id="IPR001623">
    <property type="entry name" value="DnaJ_domain"/>
</dbReference>
<accession>A0A0F9AC02</accession>
<name>A0A0F9AC02_9ZZZZ</name>
<feature type="non-terminal residue" evidence="3">
    <location>
        <position position="1"/>
    </location>
</feature>
<evidence type="ECO:0000313" key="3">
    <source>
        <dbReference type="EMBL" id="KKK76009.1"/>
    </source>
</evidence>